<evidence type="ECO:0000259" key="2">
    <source>
        <dbReference type="Pfam" id="PF16401"/>
    </source>
</evidence>
<dbReference type="InterPro" id="IPR032176">
    <property type="entry name" value="DUF5009"/>
</dbReference>
<feature type="non-terminal residue" evidence="3">
    <location>
        <position position="1"/>
    </location>
</feature>
<feature type="non-terminal residue" evidence="3">
    <location>
        <position position="88"/>
    </location>
</feature>
<sequence length="88" mass="9907">FWIMGAEEIFHALFKATGSPFWGAIANELTHPDWNGFHFYDLIFPLFLFIAGVATPYSVGRELEKGKSKNQLALRVVKRGLLLVLLGI</sequence>
<proteinExistence type="predicted"/>
<evidence type="ECO:0000256" key="1">
    <source>
        <dbReference type="SAM" id="Phobius"/>
    </source>
</evidence>
<name>A0ABS2DVK4_9BURK</name>
<gene>
    <name evidence="3" type="ORF">H6A60_13050</name>
</gene>
<keyword evidence="4" id="KW-1185">Reference proteome</keyword>
<keyword evidence="1" id="KW-0812">Transmembrane</keyword>
<dbReference type="Proteomes" id="UP000715095">
    <property type="component" value="Unassembled WGS sequence"/>
</dbReference>
<evidence type="ECO:0000313" key="3">
    <source>
        <dbReference type="EMBL" id="MBM6705391.1"/>
    </source>
</evidence>
<feature type="domain" description="DUF5009" evidence="2">
    <location>
        <begin position="31"/>
        <end position="86"/>
    </location>
</feature>
<reference evidence="3 4" key="1">
    <citation type="journal article" date="2021" name="Sci. Rep.">
        <title>The distribution of antibiotic resistance genes in chicken gut microbiota commensals.</title>
        <authorList>
            <person name="Juricova H."/>
            <person name="Matiasovicova J."/>
            <person name="Kubasova T."/>
            <person name="Cejkova D."/>
            <person name="Rychlik I."/>
        </authorList>
    </citation>
    <scope>NUCLEOTIDE SEQUENCE [LARGE SCALE GENOMIC DNA]</scope>
    <source>
        <strain evidence="3 4">An829</strain>
    </source>
</reference>
<keyword evidence="1" id="KW-0472">Membrane</keyword>
<comment type="caution">
    <text evidence="3">The sequence shown here is derived from an EMBL/GenBank/DDBJ whole genome shotgun (WGS) entry which is preliminary data.</text>
</comment>
<accession>A0ABS2DVK4</accession>
<evidence type="ECO:0000313" key="4">
    <source>
        <dbReference type="Proteomes" id="UP000715095"/>
    </source>
</evidence>
<protein>
    <submittedName>
        <fullName evidence="3">DUF5009 domain-containing protein</fullName>
    </submittedName>
</protein>
<organism evidence="3 4">
    <name type="scientific">Sutterella massiliensis</name>
    <dbReference type="NCBI Taxonomy" id="1816689"/>
    <lineage>
        <taxon>Bacteria</taxon>
        <taxon>Pseudomonadati</taxon>
        <taxon>Pseudomonadota</taxon>
        <taxon>Betaproteobacteria</taxon>
        <taxon>Burkholderiales</taxon>
        <taxon>Sutterellaceae</taxon>
        <taxon>Sutterella</taxon>
    </lineage>
</organism>
<dbReference type="EMBL" id="JACJJC010000436">
    <property type="protein sequence ID" value="MBM6705391.1"/>
    <property type="molecule type" value="Genomic_DNA"/>
</dbReference>
<dbReference type="Pfam" id="PF16401">
    <property type="entry name" value="DUF5009"/>
    <property type="match status" value="1"/>
</dbReference>
<keyword evidence="1" id="KW-1133">Transmembrane helix</keyword>
<feature type="transmembrane region" description="Helical" evidence="1">
    <location>
        <begin position="37"/>
        <end position="59"/>
    </location>
</feature>